<feature type="region of interest" description="Disordered" evidence="1">
    <location>
        <begin position="34"/>
        <end position="75"/>
    </location>
</feature>
<name>A0A0M3J9S1_ANISI</name>
<reference evidence="3" key="1">
    <citation type="submission" date="2017-02" db="UniProtKB">
        <authorList>
            <consortium name="WormBaseParasite"/>
        </authorList>
    </citation>
    <scope>IDENTIFICATION</scope>
</reference>
<proteinExistence type="predicted"/>
<dbReference type="AlphaFoldDB" id="A0A0M3J9S1"/>
<evidence type="ECO:0000256" key="1">
    <source>
        <dbReference type="SAM" id="MobiDB-lite"/>
    </source>
</evidence>
<accession>A0A0M3J9S1</accession>
<dbReference type="Pfam" id="PF21188">
    <property type="entry name" value="BRR2_plug"/>
    <property type="match status" value="1"/>
</dbReference>
<evidence type="ECO:0000313" key="3">
    <source>
        <dbReference type="WBParaSite" id="ASIM_0000434001-mRNA-1"/>
    </source>
</evidence>
<dbReference type="InterPro" id="IPR048863">
    <property type="entry name" value="BRR2_plug"/>
</dbReference>
<feature type="compositionally biased region" description="Polar residues" evidence="1">
    <location>
        <begin position="64"/>
        <end position="75"/>
    </location>
</feature>
<feature type="compositionally biased region" description="Basic and acidic residues" evidence="1">
    <location>
        <begin position="35"/>
        <end position="50"/>
    </location>
</feature>
<feature type="domain" description="Pre-mRNA-splicing helicase BRR2-like plug" evidence="2">
    <location>
        <begin position="94"/>
        <end position="147"/>
    </location>
</feature>
<evidence type="ECO:0000259" key="2">
    <source>
        <dbReference type="Pfam" id="PF21188"/>
    </source>
</evidence>
<organism evidence="3">
    <name type="scientific">Anisakis simplex</name>
    <name type="common">Herring worm</name>
    <dbReference type="NCBI Taxonomy" id="6269"/>
    <lineage>
        <taxon>Eukaryota</taxon>
        <taxon>Metazoa</taxon>
        <taxon>Ecdysozoa</taxon>
        <taxon>Nematoda</taxon>
        <taxon>Chromadorea</taxon>
        <taxon>Rhabditida</taxon>
        <taxon>Spirurina</taxon>
        <taxon>Ascaridomorpha</taxon>
        <taxon>Ascaridoidea</taxon>
        <taxon>Anisakidae</taxon>
        <taxon>Anisakis</taxon>
        <taxon>Anisakis simplex complex</taxon>
    </lineage>
</organism>
<sequence>LVLQVDFNFTDRRGRDEPTGEVMPLTKSILQGIKMGDKYQRGKAPKEDIKKPKKKKKNEFESYHPSSMSQGGSLLSAESNNELMGLYKPRTQETKQTYEAILAYIQDALGDQPRDILCGAADEVLMTLKSDKVREKDRKKEVEMLLGGLTDERIAVLMNLAKKITDFSLEEDRNKYDNQDEIDETIGVNVQFDDSDDEADGGGAEGGAE</sequence>
<feature type="region of interest" description="Disordered" evidence="1">
    <location>
        <begin position="189"/>
        <end position="209"/>
    </location>
</feature>
<dbReference type="WBParaSite" id="ASIM_0000434001-mRNA-1">
    <property type="protein sequence ID" value="ASIM_0000434001-mRNA-1"/>
    <property type="gene ID" value="ASIM_0000434001"/>
</dbReference>
<protein>
    <submittedName>
        <fullName evidence="3">Helicase_PWI domain-containing protein</fullName>
    </submittedName>
</protein>